<dbReference type="PANTHER" id="PTHR15067:SF5">
    <property type="entry name" value="E3 UBIQUITIN-PROTEIN LIGASE AMFR"/>
    <property type="match status" value="1"/>
</dbReference>
<feature type="compositionally biased region" description="Polar residues" evidence="11">
    <location>
        <begin position="531"/>
        <end position="541"/>
    </location>
</feature>
<feature type="transmembrane region" description="Helical" evidence="12">
    <location>
        <begin position="105"/>
        <end position="123"/>
    </location>
</feature>
<feature type="region of interest" description="Disordered" evidence="11">
    <location>
        <begin position="380"/>
        <end position="411"/>
    </location>
</feature>
<dbReference type="GO" id="GO:0005829">
    <property type="term" value="C:cytosol"/>
    <property type="evidence" value="ECO:0007669"/>
    <property type="project" value="TreeGrafter"/>
</dbReference>
<evidence type="ECO:0000313" key="16">
    <source>
        <dbReference type="Proteomes" id="UP000471633"/>
    </source>
</evidence>
<keyword evidence="9 12" id="KW-0472">Membrane</keyword>
<evidence type="ECO:0000256" key="10">
    <source>
        <dbReference type="PROSITE-ProRule" id="PRU00175"/>
    </source>
</evidence>
<feature type="transmembrane region" description="Helical" evidence="12">
    <location>
        <begin position="199"/>
        <end position="227"/>
    </location>
</feature>
<keyword evidence="4 12" id="KW-0812">Transmembrane</keyword>
<dbReference type="Gene3D" id="3.30.40.10">
    <property type="entry name" value="Zinc/RING finger domain, C3HC4 (zinc finger)"/>
    <property type="match status" value="1"/>
</dbReference>
<evidence type="ECO:0000256" key="4">
    <source>
        <dbReference type="ARBA" id="ARBA00022692"/>
    </source>
</evidence>
<sequence>MQAWNLERIPLPNFSTYVIYTTVSLLGSVLHVFFQMTKDAKPEGTGNYTTLNYPTLALTCCLEDSWCFWSFVNFGYCLLMYAARELQNLFFGQLRSAEDSHIRENFSSFIFYKVVFIYGILHVEVLHELLLWATWFTILGFLRLLTGLIRDRSQYSLRCSDFSLTYQARIFLLCCLLLLFSNVLMIISIIVGAKHSLNTMFFMLAEVFQLLIVTVHVITWYVVYLYCEVASRSNDDDKVYHRFVLLYYTEFVFDTIADAGDVFHNLHMLFWNKLQINMSTIIVALHLQHLYYKVSRRFVHHKRYKNVLKNLDTRIVYSKENCPICWEKMRKSCQLPCGHIFHTACLYLWIEQNNNCPVCRKCFDDLNGLPPNTVTTNLPTTLPSSFSTSESSEISRGQSNGSSFHPLSSETSQIGFRSENQLNVRKLCETCIPTTKNSGFSVRQTTADSLLSANKFTSSNESYFSAMVSMDRLLDVHDQLIAEDVANVRTRPKNALPAKFLAILEAELLRHFRLSDSSNNSKLKSSRCKQQEGSLTEHTVNSHAHESTLLITDQSPLISSTPDTLFSTLHSSQSSSDSSHTDDEDKEFPPKRALRLAIRRLLQRVNQSLLISGKMCQCHALNLCTHKSGVFERDKLSIQPTSSMDNIICQTPNTSTPFHSYPSTLSSSSTQLMKHYQTSSLVCSDTSCSPDILSHRNRSSLFLDPQTYHSTDEQLRVVNKCKCNLSSVVHPFESHRKKHQEKCLLSRRDGLSPGVPYFNNYETPDGVLTEDDSIHRGNKSSSLSDTEVAHNTKAKTHTCDSNNRFRLSWFEKRIKRKSLYDSPGLFVRFRHKQNYEKCKKKEQQVCEENVTNPTDISQLRS</sequence>
<name>A0A094ZIZ0_SCHHA</name>
<keyword evidence="3" id="KW-0808">Transferase</keyword>
<reference evidence="14" key="2">
    <citation type="journal article" date="2019" name="Gigascience">
        <title>High-quality Schistosoma haematobium genome achieved by single-molecule and long-range sequencing.</title>
        <authorList>
            <person name="Stroehlein A.J."/>
            <person name="Korhonen P.K."/>
            <person name="Chong T.M."/>
            <person name="Lim Y.L."/>
            <person name="Chan K.G."/>
            <person name="Webster B."/>
            <person name="Rollinson D."/>
            <person name="Brindley P.J."/>
            <person name="Gasser R.B."/>
            <person name="Young N.D."/>
        </authorList>
    </citation>
    <scope>NUCLEOTIDE SEQUENCE</scope>
</reference>
<dbReference type="GO" id="GO:0070936">
    <property type="term" value="P:protein K48-linked ubiquitination"/>
    <property type="evidence" value="ECO:0007669"/>
    <property type="project" value="TreeGrafter"/>
</dbReference>
<evidence type="ECO:0000313" key="15">
    <source>
        <dbReference type="EMBL" id="KGB33932.1"/>
    </source>
</evidence>
<dbReference type="InterPro" id="IPR013083">
    <property type="entry name" value="Znf_RING/FYVE/PHD"/>
</dbReference>
<evidence type="ECO:0000256" key="12">
    <source>
        <dbReference type="SAM" id="Phobius"/>
    </source>
</evidence>
<dbReference type="GeneID" id="24589821"/>
<dbReference type="RefSeq" id="XP_012793699.1">
    <property type="nucleotide sequence ID" value="XM_012938245.2"/>
</dbReference>
<dbReference type="PANTHER" id="PTHR15067">
    <property type="entry name" value="E3 UBIQUITIN-PROTEIN LIGASE RNF8"/>
    <property type="match status" value="1"/>
</dbReference>
<dbReference type="STRING" id="6185.A0A094ZIZ0"/>
<feature type="compositionally biased region" description="Low complexity" evidence="11">
    <location>
        <begin position="380"/>
        <end position="392"/>
    </location>
</feature>
<evidence type="ECO:0000256" key="7">
    <source>
        <dbReference type="ARBA" id="ARBA00022833"/>
    </source>
</evidence>
<feature type="transmembrane region" description="Helical" evidence="12">
    <location>
        <begin position="14"/>
        <end position="34"/>
    </location>
</feature>
<feature type="compositionally biased region" description="Polar residues" evidence="11">
    <location>
        <begin position="394"/>
        <end position="411"/>
    </location>
</feature>
<gene>
    <name evidence="14" type="ORF">MS3_00006838</name>
    <name evidence="15" type="ORF">MS3_02122</name>
</gene>
<keyword evidence="6 10" id="KW-0863">Zinc-finger</keyword>
<feature type="region of interest" description="Disordered" evidence="11">
    <location>
        <begin position="774"/>
        <end position="794"/>
    </location>
</feature>
<feature type="compositionally biased region" description="Low complexity" evidence="11">
    <location>
        <begin position="568"/>
        <end position="578"/>
    </location>
</feature>
<evidence type="ECO:0000259" key="13">
    <source>
        <dbReference type="PROSITE" id="PS50089"/>
    </source>
</evidence>
<evidence type="ECO:0000256" key="8">
    <source>
        <dbReference type="ARBA" id="ARBA00022989"/>
    </source>
</evidence>
<keyword evidence="8 12" id="KW-1133">Transmembrane helix</keyword>
<dbReference type="KEGG" id="shx:MS3_00006838"/>
<evidence type="ECO:0000256" key="1">
    <source>
        <dbReference type="ARBA" id="ARBA00004141"/>
    </source>
</evidence>
<evidence type="ECO:0000256" key="11">
    <source>
        <dbReference type="SAM" id="MobiDB-lite"/>
    </source>
</evidence>
<dbReference type="InterPro" id="IPR001841">
    <property type="entry name" value="Znf_RING"/>
</dbReference>
<comment type="pathway">
    <text evidence="2">Protein modification; protein ubiquitination.</text>
</comment>
<feature type="transmembrane region" description="Helical" evidence="12">
    <location>
        <begin position="170"/>
        <end position="193"/>
    </location>
</feature>
<feature type="region of interest" description="Disordered" evidence="11">
    <location>
        <begin position="568"/>
        <end position="589"/>
    </location>
</feature>
<dbReference type="EMBL" id="KL250578">
    <property type="protein sequence ID" value="KGB33932.1"/>
    <property type="molecule type" value="Genomic_DNA"/>
</dbReference>
<reference evidence="14" key="3">
    <citation type="submission" date="2021-06" db="EMBL/GenBank/DDBJ databases">
        <title>Chromosome-level genome assembly for S. haematobium.</title>
        <authorList>
            <person name="Stroehlein A.J."/>
        </authorList>
    </citation>
    <scope>NUCLEOTIDE SEQUENCE</scope>
</reference>
<dbReference type="GO" id="GO:0008270">
    <property type="term" value="F:zinc ion binding"/>
    <property type="evidence" value="ECO:0007669"/>
    <property type="project" value="UniProtKB-KW"/>
</dbReference>
<comment type="subcellular location">
    <subcellularLocation>
        <location evidence="1">Membrane</location>
        <topology evidence="1">Multi-pass membrane protein</topology>
    </subcellularLocation>
</comment>
<dbReference type="GO" id="GO:0006511">
    <property type="term" value="P:ubiquitin-dependent protein catabolic process"/>
    <property type="evidence" value="ECO:0007669"/>
    <property type="project" value="TreeGrafter"/>
</dbReference>
<organism evidence="15">
    <name type="scientific">Schistosoma haematobium</name>
    <name type="common">Blood fluke</name>
    <dbReference type="NCBI Taxonomy" id="6185"/>
    <lineage>
        <taxon>Eukaryota</taxon>
        <taxon>Metazoa</taxon>
        <taxon>Spiralia</taxon>
        <taxon>Lophotrochozoa</taxon>
        <taxon>Platyhelminthes</taxon>
        <taxon>Trematoda</taxon>
        <taxon>Digenea</taxon>
        <taxon>Strigeidida</taxon>
        <taxon>Schistosomatoidea</taxon>
        <taxon>Schistosomatidae</taxon>
        <taxon>Schistosoma</taxon>
    </lineage>
</organism>
<feature type="compositionally biased region" description="Basic and acidic residues" evidence="11">
    <location>
        <begin position="579"/>
        <end position="589"/>
    </location>
</feature>
<dbReference type="GO" id="GO:0030968">
    <property type="term" value="P:endoplasmic reticulum unfolded protein response"/>
    <property type="evidence" value="ECO:0007669"/>
    <property type="project" value="TreeGrafter"/>
</dbReference>
<evidence type="ECO:0000256" key="3">
    <source>
        <dbReference type="ARBA" id="ARBA00022679"/>
    </source>
</evidence>
<feature type="transmembrane region" description="Helical" evidence="12">
    <location>
        <begin position="129"/>
        <end position="149"/>
    </location>
</feature>
<accession>A0A094ZIZ0</accession>
<dbReference type="Pfam" id="PF13639">
    <property type="entry name" value="zf-RING_2"/>
    <property type="match status" value="1"/>
</dbReference>
<proteinExistence type="predicted"/>
<dbReference type="InterPro" id="IPR057992">
    <property type="entry name" value="TPR_SYVN1_N"/>
</dbReference>
<evidence type="ECO:0000256" key="5">
    <source>
        <dbReference type="ARBA" id="ARBA00022723"/>
    </source>
</evidence>
<dbReference type="SUPFAM" id="SSF57850">
    <property type="entry name" value="RING/U-box"/>
    <property type="match status" value="1"/>
</dbReference>
<keyword evidence="5" id="KW-0479">Metal-binding</keyword>
<feature type="domain" description="RING-type" evidence="13">
    <location>
        <begin position="322"/>
        <end position="360"/>
    </location>
</feature>
<dbReference type="Pfam" id="PF25563">
    <property type="entry name" value="TPR_SYVN1_N"/>
    <property type="match status" value="1"/>
</dbReference>
<reference evidence="14" key="4">
    <citation type="journal article" date="2022" name="PLoS Pathog.">
        <title>Chromosome-level genome of Schistosoma haematobium underpins genome-wide explorations of molecular variation.</title>
        <authorList>
            <person name="Stroehlein A.J."/>
            <person name="Korhonen P.K."/>
            <person name="Lee V.V."/>
            <person name="Ralph S.A."/>
            <person name="Mentink-Kane M."/>
            <person name="You H."/>
            <person name="McManus D.P."/>
            <person name="Tchuente L.T."/>
            <person name="Stothard J.R."/>
            <person name="Kaur P."/>
            <person name="Dudchenko O."/>
            <person name="Aiden E.L."/>
            <person name="Yang B."/>
            <person name="Yang H."/>
            <person name="Emery A.M."/>
            <person name="Webster B.L."/>
            <person name="Brindley P.J."/>
            <person name="Rollinson D."/>
            <person name="Chang B.C.H."/>
            <person name="Gasser R.B."/>
            <person name="Young N.D."/>
        </authorList>
    </citation>
    <scope>NUCLEOTIDE SEQUENCE</scope>
</reference>
<feature type="transmembrane region" description="Helical" evidence="12">
    <location>
        <begin position="239"/>
        <end position="256"/>
    </location>
</feature>
<feature type="region of interest" description="Disordered" evidence="11">
    <location>
        <begin position="518"/>
        <end position="541"/>
    </location>
</feature>
<protein>
    <submittedName>
        <fullName evidence="15">E3 ubiquitin-protein ligase AMFR</fullName>
    </submittedName>
</protein>
<evidence type="ECO:0000313" key="14">
    <source>
        <dbReference type="EMBL" id="KAH9585653.1"/>
    </source>
</evidence>
<keyword evidence="7" id="KW-0862">Zinc</keyword>
<dbReference type="PROSITE" id="PS50089">
    <property type="entry name" value="ZF_RING_2"/>
    <property type="match status" value="1"/>
</dbReference>
<dbReference type="AlphaFoldDB" id="A0A094ZIZ0"/>
<dbReference type="GO" id="GO:0061630">
    <property type="term" value="F:ubiquitin protein ligase activity"/>
    <property type="evidence" value="ECO:0007669"/>
    <property type="project" value="TreeGrafter"/>
</dbReference>
<dbReference type="GO" id="GO:0005783">
    <property type="term" value="C:endoplasmic reticulum"/>
    <property type="evidence" value="ECO:0007669"/>
    <property type="project" value="TreeGrafter"/>
</dbReference>
<dbReference type="SMART" id="SM00184">
    <property type="entry name" value="RING"/>
    <property type="match status" value="1"/>
</dbReference>
<dbReference type="GO" id="GO:0000151">
    <property type="term" value="C:ubiquitin ligase complex"/>
    <property type="evidence" value="ECO:0007669"/>
    <property type="project" value="TreeGrafter"/>
</dbReference>
<keyword evidence="16" id="KW-1185">Reference proteome</keyword>
<evidence type="ECO:0000256" key="9">
    <source>
        <dbReference type="ARBA" id="ARBA00023136"/>
    </source>
</evidence>
<dbReference type="Proteomes" id="UP000471633">
    <property type="component" value="Unassembled WGS sequence"/>
</dbReference>
<dbReference type="CTD" id="24589821"/>
<reference evidence="15" key="1">
    <citation type="journal article" date="2012" name="Nat. Genet.">
        <title>Whole-genome sequence of Schistosoma haematobium.</title>
        <authorList>
            <person name="Young N.D."/>
            <person name="Jex A.R."/>
            <person name="Li B."/>
            <person name="Liu S."/>
            <person name="Yang L."/>
            <person name="Xiong Z."/>
            <person name="Li Y."/>
            <person name="Cantacessi C."/>
            <person name="Hall R.S."/>
            <person name="Xu X."/>
            <person name="Chen F."/>
            <person name="Wu X."/>
            <person name="Zerlotini A."/>
            <person name="Oliveira G."/>
            <person name="Hofmann A."/>
            <person name="Zhang G."/>
            <person name="Fang X."/>
            <person name="Kang Y."/>
            <person name="Campbell B.E."/>
            <person name="Loukas A."/>
            <person name="Ranganathan S."/>
            <person name="Rollinson D."/>
            <person name="Rinaldi G."/>
            <person name="Brindley P.J."/>
            <person name="Yang H."/>
            <person name="Wang J."/>
            <person name="Wang J."/>
            <person name="Gasser R.B."/>
        </authorList>
    </citation>
    <scope>NUCLEOTIDE SEQUENCE [LARGE SCALE GENOMIC DNA]</scope>
</reference>
<dbReference type="EMBL" id="AMPZ03000004">
    <property type="protein sequence ID" value="KAH9585653.1"/>
    <property type="molecule type" value="Genomic_DNA"/>
</dbReference>
<evidence type="ECO:0000256" key="2">
    <source>
        <dbReference type="ARBA" id="ARBA00004906"/>
    </source>
</evidence>
<evidence type="ECO:0000256" key="6">
    <source>
        <dbReference type="ARBA" id="ARBA00022771"/>
    </source>
</evidence>